<name>A0A1G9BG84_9GAMM</name>
<accession>A0A1G9BG84</accession>
<protein>
    <submittedName>
        <fullName evidence="2">Acetyltransferase, GNAT family</fullName>
    </submittedName>
</protein>
<keyword evidence="3" id="KW-1185">Reference proteome</keyword>
<dbReference type="OrthoDB" id="5355033at2"/>
<sequence>MSHTELRIRPYQPGDARALTDLFYDTIHSVGLLHYTPEQVAAWAPLPKEYERWAQRLSQWPAWVALLDEVRVGFITLTDSGHIDLAYTHHAYQRQGIATALYEHLLRAVAEQPLNTLTVDASRFARPFFENRGFAVIRENRTVRRGQRLQSWRMALTLLEGCSGS</sequence>
<dbReference type="PANTHER" id="PTHR43451:SF1">
    <property type="entry name" value="ACETYLTRANSFERASE"/>
    <property type="match status" value="1"/>
</dbReference>
<dbReference type="InterPro" id="IPR052564">
    <property type="entry name" value="N-acetyltrans/Recomb-assoc"/>
</dbReference>
<dbReference type="RefSeq" id="WP_090368442.1">
    <property type="nucleotide sequence ID" value="NZ_FNEM01000029.1"/>
</dbReference>
<evidence type="ECO:0000313" key="3">
    <source>
        <dbReference type="Proteomes" id="UP000199527"/>
    </source>
</evidence>
<organism evidence="2 3">
    <name type="scientific">Ferrimonas sediminum</name>
    <dbReference type="NCBI Taxonomy" id="718193"/>
    <lineage>
        <taxon>Bacteria</taxon>
        <taxon>Pseudomonadati</taxon>
        <taxon>Pseudomonadota</taxon>
        <taxon>Gammaproteobacteria</taxon>
        <taxon>Alteromonadales</taxon>
        <taxon>Ferrimonadaceae</taxon>
        <taxon>Ferrimonas</taxon>
    </lineage>
</organism>
<evidence type="ECO:0000259" key="1">
    <source>
        <dbReference type="PROSITE" id="PS51186"/>
    </source>
</evidence>
<dbReference type="Gene3D" id="3.40.630.30">
    <property type="match status" value="1"/>
</dbReference>
<dbReference type="PROSITE" id="PS51186">
    <property type="entry name" value="GNAT"/>
    <property type="match status" value="1"/>
</dbReference>
<dbReference type="InterPro" id="IPR016181">
    <property type="entry name" value="Acyl_CoA_acyltransferase"/>
</dbReference>
<dbReference type="InterPro" id="IPR000182">
    <property type="entry name" value="GNAT_dom"/>
</dbReference>
<dbReference type="Pfam" id="PF13673">
    <property type="entry name" value="Acetyltransf_10"/>
    <property type="match status" value="1"/>
</dbReference>
<dbReference type="SUPFAM" id="SSF55729">
    <property type="entry name" value="Acyl-CoA N-acyltransferases (Nat)"/>
    <property type="match status" value="1"/>
</dbReference>
<gene>
    <name evidence="2" type="ORF">SAMN04488540_12910</name>
</gene>
<feature type="domain" description="N-acetyltransferase" evidence="1">
    <location>
        <begin position="6"/>
        <end position="159"/>
    </location>
</feature>
<keyword evidence="2" id="KW-0808">Transferase</keyword>
<evidence type="ECO:0000313" key="2">
    <source>
        <dbReference type="EMBL" id="SDK37865.1"/>
    </source>
</evidence>
<dbReference type="AlphaFoldDB" id="A0A1G9BG84"/>
<reference evidence="3" key="1">
    <citation type="submission" date="2016-10" db="EMBL/GenBank/DDBJ databases">
        <authorList>
            <person name="Varghese N."/>
            <person name="Submissions S."/>
        </authorList>
    </citation>
    <scope>NUCLEOTIDE SEQUENCE [LARGE SCALE GENOMIC DNA]</scope>
    <source>
        <strain evidence="3">DSM 23317</strain>
    </source>
</reference>
<dbReference type="EMBL" id="FNEM01000029">
    <property type="protein sequence ID" value="SDK37865.1"/>
    <property type="molecule type" value="Genomic_DNA"/>
</dbReference>
<dbReference type="PANTHER" id="PTHR43451">
    <property type="entry name" value="ACETYLTRANSFERASE (GNAT) FAMILY PROTEIN"/>
    <property type="match status" value="1"/>
</dbReference>
<dbReference type="CDD" id="cd04301">
    <property type="entry name" value="NAT_SF"/>
    <property type="match status" value="1"/>
</dbReference>
<dbReference type="Proteomes" id="UP000199527">
    <property type="component" value="Unassembled WGS sequence"/>
</dbReference>
<proteinExistence type="predicted"/>
<dbReference type="GO" id="GO:0016747">
    <property type="term" value="F:acyltransferase activity, transferring groups other than amino-acyl groups"/>
    <property type="evidence" value="ECO:0007669"/>
    <property type="project" value="InterPro"/>
</dbReference>